<reference evidence="6" key="1">
    <citation type="submission" date="2020-10" db="EMBL/GenBank/DDBJ databases">
        <authorList>
            <person name="Gilroy R."/>
        </authorList>
    </citation>
    <scope>NUCLEOTIDE SEQUENCE</scope>
    <source>
        <strain evidence="6">CHK195-12923</strain>
    </source>
</reference>
<dbReference type="Gene3D" id="1.10.10.10">
    <property type="entry name" value="Winged helix-like DNA-binding domain superfamily/Winged helix DNA-binding domain"/>
    <property type="match status" value="1"/>
</dbReference>
<accession>A0A9D1MJZ8</accession>
<dbReference type="PROSITE" id="PS50931">
    <property type="entry name" value="HTH_LYSR"/>
    <property type="match status" value="1"/>
</dbReference>
<proteinExistence type="inferred from homology"/>
<evidence type="ECO:0000313" key="6">
    <source>
        <dbReference type="EMBL" id="HIU61516.1"/>
    </source>
</evidence>
<evidence type="ECO:0000256" key="4">
    <source>
        <dbReference type="ARBA" id="ARBA00023163"/>
    </source>
</evidence>
<protein>
    <submittedName>
        <fullName evidence="6">LysR family transcriptional regulator</fullName>
    </submittedName>
</protein>
<dbReference type="SUPFAM" id="SSF46785">
    <property type="entry name" value="Winged helix' DNA-binding domain"/>
    <property type="match status" value="1"/>
</dbReference>
<dbReference type="Gene3D" id="3.40.190.10">
    <property type="entry name" value="Periplasmic binding protein-like II"/>
    <property type="match status" value="2"/>
</dbReference>
<dbReference type="GO" id="GO:0005829">
    <property type="term" value="C:cytosol"/>
    <property type="evidence" value="ECO:0007669"/>
    <property type="project" value="TreeGrafter"/>
</dbReference>
<feature type="domain" description="HTH lysR-type" evidence="5">
    <location>
        <begin position="1"/>
        <end position="58"/>
    </location>
</feature>
<dbReference type="GO" id="GO:0003700">
    <property type="term" value="F:DNA-binding transcription factor activity"/>
    <property type="evidence" value="ECO:0007669"/>
    <property type="project" value="InterPro"/>
</dbReference>
<sequence>MELRELKYFLAVAETGSISAAAEYLYITQPSLSRQMQNLEREVGGQLFERGNRRITLTERGKLLKKRAEEMLELYGKTLAEVSAPSQEISGEVYISGGESPAVETVIHAAMNVRKAYPAVKFRFFSGDASAVTEKVDKGLADFGIVIDMPDTSSYNSLRLPGGDIWGVFVKRDEELATKPYITASDMANRTIITSDQAYARGLIAQWLGVPADKIDVAATYNLLYVGSQLAKAGAGYVLGLEGIINTEGTDLCFKRLEPTVRTHADVIWKKYGALTRAAEYFLRELKVLCATE</sequence>
<dbReference type="Proteomes" id="UP000824110">
    <property type="component" value="Unassembled WGS sequence"/>
</dbReference>
<name>A0A9D1MJZ8_9FIRM</name>
<dbReference type="AlphaFoldDB" id="A0A9D1MJZ8"/>
<dbReference type="EMBL" id="DVNE01000024">
    <property type="protein sequence ID" value="HIU61516.1"/>
    <property type="molecule type" value="Genomic_DNA"/>
</dbReference>
<dbReference type="PANTHER" id="PTHR30419">
    <property type="entry name" value="HTH-TYPE TRANSCRIPTIONAL REGULATOR YBHD"/>
    <property type="match status" value="1"/>
</dbReference>
<evidence type="ECO:0000256" key="1">
    <source>
        <dbReference type="ARBA" id="ARBA00009437"/>
    </source>
</evidence>
<keyword evidence="2" id="KW-0805">Transcription regulation</keyword>
<reference evidence="6" key="2">
    <citation type="journal article" date="2021" name="PeerJ">
        <title>Extensive microbial diversity within the chicken gut microbiome revealed by metagenomics and culture.</title>
        <authorList>
            <person name="Gilroy R."/>
            <person name="Ravi A."/>
            <person name="Getino M."/>
            <person name="Pursley I."/>
            <person name="Horton D.L."/>
            <person name="Alikhan N.F."/>
            <person name="Baker D."/>
            <person name="Gharbi K."/>
            <person name="Hall N."/>
            <person name="Watson M."/>
            <person name="Adriaenssens E.M."/>
            <person name="Foster-Nyarko E."/>
            <person name="Jarju S."/>
            <person name="Secka A."/>
            <person name="Antonio M."/>
            <person name="Oren A."/>
            <person name="Chaudhuri R.R."/>
            <person name="La Ragione R."/>
            <person name="Hildebrand F."/>
            <person name="Pallen M.J."/>
        </authorList>
    </citation>
    <scope>NUCLEOTIDE SEQUENCE</scope>
    <source>
        <strain evidence="6">CHK195-12923</strain>
    </source>
</reference>
<dbReference type="Pfam" id="PF00126">
    <property type="entry name" value="HTH_1"/>
    <property type="match status" value="1"/>
</dbReference>
<dbReference type="GO" id="GO:0003677">
    <property type="term" value="F:DNA binding"/>
    <property type="evidence" value="ECO:0007669"/>
    <property type="project" value="UniProtKB-KW"/>
</dbReference>
<comment type="caution">
    <text evidence="6">The sequence shown here is derived from an EMBL/GenBank/DDBJ whole genome shotgun (WGS) entry which is preliminary data.</text>
</comment>
<dbReference type="Pfam" id="PF03466">
    <property type="entry name" value="LysR_substrate"/>
    <property type="match status" value="1"/>
</dbReference>
<dbReference type="FunFam" id="1.10.10.10:FF:000001">
    <property type="entry name" value="LysR family transcriptional regulator"/>
    <property type="match status" value="1"/>
</dbReference>
<organism evidence="6 7">
    <name type="scientific">Candidatus Coproplasma excrementigallinarum</name>
    <dbReference type="NCBI Taxonomy" id="2840747"/>
    <lineage>
        <taxon>Bacteria</taxon>
        <taxon>Bacillati</taxon>
        <taxon>Bacillota</taxon>
        <taxon>Clostridia</taxon>
        <taxon>Eubacteriales</taxon>
        <taxon>Candidatus Coproplasma</taxon>
    </lineage>
</organism>
<keyword evidence="3" id="KW-0238">DNA-binding</keyword>
<dbReference type="SUPFAM" id="SSF53850">
    <property type="entry name" value="Periplasmic binding protein-like II"/>
    <property type="match status" value="1"/>
</dbReference>
<comment type="similarity">
    <text evidence="1">Belongs to the LysR transcriptional regulatory family.</text>
</comment>
<dbReference type="InterPro" id="IPR000847">
    <property type="entry name" value="LysR_HTH_N"/>
</dbReference>
<evidence type="ECO:0000259" key="5">
    <source>
        <dbReference type="PROSITE" id="PS50931"/>
    </source>
</evidence>
<dbReference type="PRINTS" id="PR00039">
    <property type="entry name" value="HTHLYSR"/>
</dbReference>
<dbReference type="CDD" id="cd05466">
    <property type="entry name" value="PBP2_LTTR_substrate"/>
    <property type="match status" value="1"/>
</dbReference>
<evidence type="ECO:0000256" key="3">
    <source>
        <dbReference type="ARBA" id="ARBA00023125"/>
    </source>
</evidence>
<dbReference type="PANTHER" id="PTHR30419:SF8">
    <property type="entry name" value="NITROGEN ASSIMILATION TRANSCRIPTIONAL ACTIVATOR-RELATED"/>
    <property type="match status" value="1"/>
</dbReference>
<dbReference type="InterPro" id="IPR005119">
    <property type="entry name" value="LysR_subst-bd"/>
</dbReference>
<evidence type="ECO:0000313" key="7">
    <source>
        <dbReference type="Proteomes" id="UP000824110"/>
    </source>
</evidence>
<keyword evidence="4" id="KW-0804">Transcription</keyword>
<evidence type="ECO:0000256" key="2">
    <source>
        <dbReference type="ARBA" id="ARBA00023015"/>
    </source>
</evidence>
<dbReference type="InterPro" id="IPR036388">
    <property type="entry name" value="WH-like_DNA-bd_sf"/>
</dbReference>
<dbReference type="InterPro" id="IPR036390">
    <property type="entry name" value="WH_DNA-bd_sf"/>
</dbReference>
<dbReference type="InterPro" id="IPR050950">
    <property type="entry name" value="HTH-type_LysR_regulators"/>
</dbReference>
<gene>
    <name evidence="6" type="ORF">IAB69_02585</name>
</gene>